<dbReference type="AlphaFoldDB" id="A0A699USU5"/>
<accession>A0A699USU5</accession>
<proteinExistence type="predicted"/>
<reference evidence="1" key="1">
    <citation type="journal article" date="2019" name="Sci. Rep.">
        <title>Draft genome of Tanacetum cinerariifolium, the natural source of mosquito coil.</title>
        <authorList>
            <person name="Yamashiro T."/>
            <person name="Shiraishi A."/>
            <person name="Satake H."/>
            <person name="Nakayama K."/>
        </authorList>
    </citation>
    <scope>NUCLEOTIDE SEQUENCE</scope>
</reference>
<gene>
    <name evidence="1" type="ORF">Tci_897686</name>
</gene>
<feature type="non-terminal residue" evidence="1">
    <location>
        <position position="48"/>
    </location>
</feature>
<name>A0A699USU5_TANCI</name>
<protein>
    <submittedName>
        <fullName evidence="1">Uncharacterized protein</fullName>
    </submittedName>
</protein>
<comment type="caution">
    <text evidence="1">The sequence shown here is derived from an EMBL/GenBank/DDBJ whole genome shotgun (WGS) entry which is preliminary data.</text>
</comment>
<dbReference type="EMBL" id="BKCJ011362893">
    <property type="protein sequence ID" value="GFD25717.1"/>
    <property type="molecule type" value="Genomic_DNA"/>
</dbReference>
<organism evidence="1">
    <name type="scientific">Tanacetum cinerariifolium</name>
    <name type="common">Dalmatian daisy</name>
    <name type="synonym">Chrysanthemum cinerariifolium</name>
    <dbReference type="NCBI Taxonomy" id="118510"/>
    <lineage>
        <taxon>Eukaryota</taxon>
        <taxon>Viridiplantae</taxon>
        <taxon>Streptophyta</taxon>
        <taxon>Embryophyta</taxon>
        <taxon>Tracheophyta</taxon>
        <taxon>Spermatophyta</taxon>
        <taxon>Magnoliopsida</taxon>
        <taxon>eudicotyledons</taxon>
        <taxon>Gunneridae</taxon>
        <taxon>Pentapetalae</taxon>
        <taxon>asterids</taxon>
        <taxon>campanulids</taxon>
        <taxon>Asterales</taxon>
        <taxon>Asteraceae</taxon>
        <taxon>Asteroideae</taxon>
        <taxon>Anthemideae</taxon>
        <taxon>Anthemidinae</taxon>
        <taxon>Tanacetum</taxon>
    </lineage>
</organism>
<sequence>MVDMIDDERVLHKTAVVEEVNRTAEQLVKAVGDTQIDCTDIDDCCSME</sequence>
<evidence type="ECO:0000313" key="1">
    <source>
        <dbReference type="EMBL" id="GFD25717.1"/>
    </source>
</evidence>